<gene>
    <name evidence="2" type="ORF">FHR33_001254</name>
</gene>
<proteinExistence type="predicted"/>
<evidence type="ECO:0000313" key="3">
    <source>
        <dbReference type="Proteomes" id="UP000579945"/>
    </source>
</evidence>
<evidence type="ECO:0000259" key="1">
    <source>
        <dbReference type="Pfam" id="PF00731"/>
    </source>
</evidence>
<accession>A0A7W5YPQ6</accession>
<organism evidence="2 3">
    <name type="scientific">Nonomuraea dietziae</name>
    <dbReference type="NCBI Taxonomy" id="65515"/>
    <lineage>
        <taxon>Bacteria</taxon>
        <taxon>Bacillati</taxon>
        <taxon>Actinomycetota</taxon>
        <taxon>Actinomycetes</taxon>
        <taxon>Streptosporangiales</taxon>
        <taxon>Streptosporangiaceae</taxon>
        <taxon>Nonomuraea</taxon>
    </lineage>
</organism>
<dbReference type="SUPFAM" id="SSF52255">
    <property type="entry name" value="N5-CAIR mutase (phosphoribosylaminoimidazole carboxylase, PurE)"/>
    <property type="match status" value="1"/>
</dbReference>
<dbReference type="EMBL" id="JACIBV010000001">
    <property type="protein sequence ID" value="MBB3725394.1"/>
    <property type="molecule type" value="Genomic_DNA"/>
</dbReference>
<dbReference type="AlphaFoldDB" id="A0A7W5YPQ6"/>
<dbReference type="Gene3D" id="3.40.50.1970">
    <property type="match status" value="1"/>
</dbReference>
<name>A0A7W5YPQ6_9ACTN</name>
<dbReference type="GO" id="GO:0006189">
    <property type="term" value="P:'de novo' IMP biosynthetic process"/>
    <property type="evidence" value="ECO:0007669"/>
    <property type="project" value="InterPro"/>
</dbReference>
<dbReference type="Pfam" id="PF00731">
    <property type="entry name" value="AIRC"/>
    <property type="match status" value="1"/>
</dbReference>
<comment type="caution">
    <text evidence="2">The sequence shown here is derived from an EMBL/GenBank/DDBJ whole genome shotgun (WGS) entry which is preliminary data.</text>
</comment>
<evidence type="ECO:0000313" key="2">
    <source>
        <dbReference type="EMBL" id="MBB3725394.1"/>
    </source>
</evidence>
<dbReference type="InterPro" id="IPR000031">
    <property type="entry name" value="PurE_dom"/>
</dbReference>
<dbReference type="Proteomes" id="UP000579945">
    <property type="component" value="Unassembled WGS sequence"/>
</dbReference>
<reference evidence="2 3" key="1">
    <citation type="submission" date="2020-08" db="EMBL/GenBank/DDBJ databases">
        <title>Sequencing the genomes of 1000 actinobacteria strains.</title>
        <authorList>
            <person name="Klenk H.-P."/>
        </authorList>
    </citation>
    <scope>NUCLEOTIDE SEQUENCE [LARGE SCALE GENOMIC DNA]</scope>
    <source>
        <strain evidence="2 3">DSM 44320</strain>
    </source>
</reference>
<keyword evidence="3" id="KW-1185">Reference proteome</keyword>
<sequence>MPAGIPAAPSRSGGARNAGLPAVRMLAASDEGLRGRLDAFQESLRDQATPRARS</sequence>
<feature type="domain" description="PurE" evidence="1">
    <location>
        <begin position="1"/>
        <end position="46"/>
    </location>
</feature>
<protein>
    <submittedName>
        <fullName evidence="2">Phosphoribosylcarboxyaminoimidazole (NCAIR) mutase</fullName>
    </submittedName>
</protein>